<name>A0A2X4WJR0_LEDLE</name>
<evidence type="ECO:0000259" key="4">
    <source>
        <dbReference type="Pfam" id="PF10672"/>
    </source>
</evidence>
<feature type="domain" description="RlmI-like PUA" evidence="5">
    <location>
        <begin position="14"/>
        <end position="76"/>
    </location>
</feature>
<dbReference type="SUPFAM" id="SSF53335">
    <property type="entry name" value="S-adenosyl-L-methionine-dependent methyltransferases"/>
    <property type="match status" value="1"/>
</dbReference>
<dbReference type="EMBL" id="LS483476">
    <property type="protein sequence ID" value="SQI63331.1"/>
    <property type="molecule type" value="Genomic_DNA"/>
</dbReference>
<dbReference type="Gene3D" id="3.40.50.150">
    <property type="entry name" value="Vaccinia Virus protein VP39"/>
    <property type="match status" value="1"/>
</dbReference>
<dbReference type="GO" id="GO:0032259">
    <property type="term" value="P:methylation"/>
    <property type="evidence" value="ECO:0007669"/>
    <property type="project" value="UniProtKB-KW"/>
</dbReference>
<keyword evidence="3" id="KW-0949">S-adenosyl-L-methionine</keyword>
<reference evidence="6 7" key="1">
    <citation type="submission" date="2018-06" db="EMBL/GenBank/DDBJ databases">
        <authorList>
            <consortium name="Pathogen Informatics"/>
            <person name="Doyle S."/>
        </authorList>
    </citation>
    <scope>NUCLEOTIDE SEQUENCE [LARGE SCALE GENOMIC DNA]</scope>
    <source>
        <strain evidence="6 7">NCTC4824</strain>
    </source>
</reference>
<dbReference type="InterPro" id="IPR019614">
    <property type="entry name" value="SAM-dep_methyl-trfase"/>
</dbReference>
<dbReference type="Pfam" id="PF10672">
    <property type="entry name" value="Methyltrans_SAM"/>
    <property type="match status" value="1"/>
</dbReference>
<dbReference type="GO" id="GO:0003723">
    <property type="term" value="F:RNA binding"/>
    <property type="evidence" value="ECO:0007669"/>
    <property type="project" value="InterPro"/>
</dbReference>
<dbReference type="CDD" id="cd02440">
    <property type="entry name" value="AdoMet_MTases"/>
    <property type="match status" value="1"/>
</dbReference>
<protein>
    <submittedName>
        <fullName evidence="6">PUA domain-containing protein</fullName>
        <ecNumber evidence="6">2.1.1.191</ecNumber>
    </submittedName>
</protein>
<organism evidence="6 7">
    <name type="scientific">Lederbergia lenta</name>
    <name type="common">Bacillus lentus</name>
    <dbReference type="NCBI Taxonomy" id="1467"/>
    <lineage>
        <taxon>Bacteria</taxon>
        <taxon>Bacillati</taxon>
        <taxon>Bacillota</taxon>
        <taxon>Bacilli</taxon>
        <taxon>Bacillales</taxon>
        <taxon>Bacillaceae</taxon>
        <taxon>Lederbergia</taxon>
    </lineage>
</organism>
<feature type="domain" description="S-adenosylmethionine-dependent methyltransferase" evidence="4">
    <location>
        <begin position="121"/>
        <end position="355"/>
    </location>
</feature>
<dbReference type="Proteomes" id="UP000249134">
    <property type="component" value="Chromosome 1"/>
</dbReference>
<dbReference type="PANTHER" id="PTHR43042:SF3">
    <property type="entry name" value="RIBOSOMAL RNA LARGE SUBUNIT METHYLTRANSFERASE YWBD-RELATED"/>
    <property type="match status" value="1"/>
</dbReference>
<dbReference type="InterPro" id="IPR041532">
    <property type="entry name" value="RlmI-like_PUA"/>
</dbReference>
<dbReference type="SUPFAM" id="SSF88697">
    <property type="entry name" value="PUA domain-like"/>
    <property type="match status" value="1"/>
</dbReference>
<proteinExistence type="predicted"/>
<keyword evidence="7" id="KW-1185">Reference proteome</keyword>
<evidence type="ECO:0000256" key="3">
    <source>
        <dbReference type="ARBA" id="ARBA00022691"/>
    </source>
</evidence>
<evidence type="ECO:0000256" key="1">
    <source>
        <dbReference type="ARBA" id="ARBA00022603"/>
    </source>
</evidence>
<evidence type="ECO:0000313" key="7">
    <source>
        <dbReference type="Proteomes" id="UP000249134"/>
    </source>
</evidence>
<dbReference type="PANTHER" id="PTHR43042">
    <property type="entry name" value="SAM-DEPENDENT METHYLTRANSFERASE"/>
    <property type="match status" value="1"/>
</dbReference>
<sequence>MIGADLTMTVEIMISIKDKFKNMYQQGYPLVSKEAILNTKPLTSEGIIFNLVDEQGHFLGKGYFGKQNKGYGWILSNNKNEMINQDFFTKKISTAIKARASFFNDNETTAFRIFNGEGDGIGGLTIDYFAGSYLITWYSEGIYTFKKEILFALEHAVQYQAIYEKKRFSRTGQYMEDDDFVKGERLEFPIIVKENGVKFAIYLNDGAMVGVFLDQREVRKAIMNRYAKGKTVLNTFSYTGAFSIFAALGGATKTTSVDLANRSKGRTIEHFQINGINHEKHNIVVEDVFQYFKYAARKQLTFDTVILDPPSFARSKKVTFSVAKDYKKLLKEAIIITEKNGIIIASTNSTAFGMKKFKGFIDSAFKELDSTYQILEEFSLPQDFKTSIHFSEGNYLKVAIIKANTTH</sequence>
<dbReference type="InterPro" id="IPR036974">
    <property type="entry name" value="PUA_sf"/>
</dbReference>
<dbReference type="AlphaFoldDB" id="A0A2X4WJR0"/>
<dbReference type="Gene3D" id="2.30.130.10">
    <property type="entry name" value="PUA domain"/>
    <property type="match status" value="1"/>
</dbReference>
<dbReference type="Pfam" id="PF17785">
    <property type="entry name" value="PUA_3"/>
    <property type="match status" value="1"/>
</dbReference>
<dbReference type="InterPro" id="IPR029063">
    <property type="entry name" value="SAM-dependent_MTases_sf"/>
</dbReference>
<evidence type="ECO:0000259" key="5">
    <source>
        <dbReference type="Pfam" id="PF17785"/>
    </source>
</evidence>
<keyword evidence="1 6" id="KW-0489">Methyltransferase</keyword>
<dbReference type="GO" id="GO:0008168">
    <property type="term" value="F:methyltransferase activity"/>
    <property type="evidence" value="ECO:0007669"/>
    <property type="project" value="UniProtKB-KW"/>
</dbReference>
<gene>
    <name evidence="6" type="primary">rlmI</name>
    <name evidence="6" type="ORF">NCTC4824_04032</name>
</gene>
<evidence type="ECO:0000256" key="2">
    <source>
        <dbReference type="ARBA" id="ARBA00022679"/>
    </source>
</evidence>
<dbReference type="KEGG" id="blen:NCTC4824_04032"/>
<dbReference type="InterPro" id="IPR015947">
    <property type="entry name" value="PUA-like_sf"/>
</dbReference>
<accession>A0A2X4WJR0</accession>
<dbReference type="STRING" id="1348624.GCA_001591545_02906"/>
<dbReference type="CDD" id="cd11572">
    <property type="entry name" value="RlmI_M_like"/>
    <property type="match status" value="1"/>
</dbReference>
<dbReference type="EC" id="2.1.1.191" evidence="6"/>
<evidence type="ECO:0000313" key="6">
    <source>
        <dbReference type="EMBL" id="SQI63331.1"/>
    </source>
</evidence>
<keyword evidence="2 6" id="KW-0808">Transferase</keyword>
<dbReference type="Gene3D" id="3.30.750.80">
    <property type="entry name" value="RNA methyltransferase domain (HRMD) like"/>
    <property type="match status" value="1"/>
</dbReference>